<dbReference type="RefSeq" id="WP_003773242.1">
    <property type="nucleotide sequence ID" value="NZ_ACLK02000001.1"/>
</dbReference>
<name>E7FUG6_ERYRH</name>
<feature type="domain" description="Endonuclease GajA/Old nuclease/RecF-like AAA" evidence="1">
    <location>
        <begin position="1"/>
        <end position="458"/>
    </location>
</feature>
<dbReference type="Proteomes" id="UP000003028">
    <property type="component" value="Unassembled WGS sequence"/>
</dbReference>
<dbReference type="PANTHER" id="PTHR43581">
    <property type="entry name" value="ATP/GTP PHOSPHATASE"/>
    <property type="match status" value="1"/>
</dbReference>
<evidence type="ECO:0000313" key="3">
    <source>
        <dbReference type="Proteomes" id="UP000003028"/>
    </source>
</evidence>
<dbReference type="InterPro" id="IPR027417">
    <property type="entry name" value="P-loop_NTPase"/>
</dbReference>
<accession>E7FUG6</accession>
<dbReference type="Gene3D" id="3.40.50.300">
    <property type="entry name" value="P-loop containing nucleotide triphosphate hydrolases"/>
    <property type="match status" value="2"/>
</dbReference>
<dbReference type="InterPro" id="IPR051396">
    <property type="entry name" value="Bact_Antivir_Def_Nuclease"/>
</dbReference>
<dbReference type="AlphaFoldDB" id="E7FUG6"/>
<gene>
    <name evidence="2" type="ORF">HMPREF0357_10166</name>
</gene>
<dbReference type="SUPFAM" id="SSF52540">
    <property type="entry name" value="P-loop containing nucleoside triphosphate hydrolases"/>
    <property type="match status" value="1"/>
</dbReference>
<comment type="caution">
    <text evidence="2">The sequence shown here is derived from an EMBL/GenBank/DDBJ whole genome shotgun (WGS) entry which is preliminary data.</text>
</comment>
<evidence type="ECO:0000313" key="2">
    <source>
        <dbReference type="EMBL" id="EFY09371.1"/>
    </source>
</evidence>
<organism evidence="2 3">
    <name type="scientific">Erysipelothrix rhusiopathiae ATCC 19414</name>
    <dbReference type="NCBI Taxonomy" id="525280"/>
    <lineage>
        <taxon>Bacteria</taxon>
        <taxon>Bacillati</taxon>
        <taxon>Bacillota</taxon>
        <taxon>Erysipelotrichia</taxon>
        <taxon>Erysipelotrichales</taxon>
        <taxon>Erysipelotrichaceae</taxon>
        <taxon>Erysipelothrix</taxon>
    </lineage>
</organism>
<keyword evidence="3" id="KW-1185">Reference proteome</keyword>
<dbReference type="OrthoDB" id="308933at2"/>
<evidence type="ECO:0000259" key="1">
    <source>
        <dbReference type="Pfam" id="PF13175"/>
    </source>
</evidence>
<sequence length="684" mass="79391">MIIKEIEIENYKGITDKVRISIGRKIVPIVGMNESGKTTIIEAIYAFDNGNDELNNGSHVNEIKNQYSVINNKDAKISFHIKDNIVPYFIIYIEEQMEMIYLDVENHCNKIIDISKNNESYESQLVDIKEIIEESRAQKKGKLYKGTFEKFNSLLESVNNDPEYKEYRLSFDSNEASILTICLKKLETIKVFRNLTSQFLEIDEYVITRVFPDGKKELSYYTLENSNIPELEDKTYYDSVIDEIVKSVMLSLPQLIYIDEFSKPPKSRIQLNDKNDYWYKIFNNVFKQVSLKNYNQEVDITKMLDLEKNNQDMFLEDVSLTLSNTFKNAWKDLKTDKENIKFKLDLNTESQTFIDPESNEEKKGNVNVLSIRIVEVKEGLSYSISELSSRSKGFIWYYNFIMNTNFIPSYKKNANCTIFLIDEPGAYLHSTAQTELLNNLVYQAVDNYIIYTTHSPALLNPDIVPSNNILIAHKEDKNIIVSNITNYKSNISNKDRTHALEAVYDALRIPMYDQVYTENVKVICVEGIYDLYFLKLFCNLDSDVRIFPGTGAQSIYKNISYFITYSIPYICIWDNDPEGVKCLEAAQKFYGPIESQKMITLSVCENNVSEMETILGEKEIGTILPILRLKTTNVLKQDYQNMLLELSYKCDDITIKEIIDNLEHSTTQKIAKLESKIRYLLKQK</sequence>
<protein>
    <recommendedName>
        <fullName evidence="1">Endonuclease GajA/Old nuclease/RecF-like AAA domain-containing protein</fullName>
    </recommendedName>
</protein>
<dbReference type="Pfam" id="PF13175">
    <property type="entry name" value="AAA_15"/>
    <property type="match status" value="1"/>
</dbReference>
<reference evidence="2" key="1">
    <citation type="submission" date="2011-01" db="EMBL/GenBank/DDBJ databases">
        <authorList>
            <person name="Muzny D."/>
            <person name="Qin X."/>
            <person name="Buhay C."/>
            <person name="Dugan-Rocha S."/>
            <person name="Ding Y."/>
            <person name="Chen G."/>
            <person name="Hawes A."/>
            <person name="Holder M."/>
            <person name="Jhangiani S."/>
            <person name="Johnson A."/>
            <person name="Khan Z."/>
            <person name="Li Z."/>
            <person name="Liu W."/>
            <person name="Liu X."/>
            <person name="Perez L."/>
            <person name="Shen H."/>
            <person name="Wang Q."/>
            <person name="Watt J."/>
            <person name="Xi L."/>
            <person name="Xin Y."/>
            <person name="Zhou J."/>
            <person name="Deng J."/>
            <person name="Jiang H."/>
            <person name="Liu Y."/>
            <person name="Qu J."/>
            <person name="Song X.-Z."/>
            <person name="Zhang L."/>
            <person name="Villasana D."/>
            <person name="Johnson A."/>
            <person name="Liu J."/>
            <person name="Liyanage D."/>
            <person name="Lorensuhewa L."/>
            <person name="Robinson T."/>
            <person name="Song A."/>
            <person name="Song B.-B."/>
            <person name="Dinh H."/>
            <person name="Thornton R."/>
            <person name="Coyle M."/>
            <person name="Francisco L."/>
            <person name="Jackson L."/>
            <person name="Javaid M."/>
            <person name="Korchina V."/>
            <person name="Kovar C."/>
            <person name="Mata R."/>
            <person name="Mathew T."/>
            <person name="Ngo R."/>
            <person name="Nguyen L."/>
            <person name="Nguyen N."/>
            <person name="Okwuonu G."/>
            <person name="Ongeri F."/>
            <person name="Pham C."/>
            <person name="Simmons D."/>
            <person name="Wilczek-Boney K."/>
            <person name="Hale W."/>
            <person name="Jakkamsetti A."/>
            <person name="Pham P."/>
            <person name="Ruth R."/>
            <person name="San Lucas F."/>
            <person name="Warren J."/>
            <person name="Zhang J."/>
            <person name="Zhao Z."/>
            <person name="Zhou C."/>
            <person name="Zhu D."/>
            <person name="Lee S."/>
            <person name="Bess C."/>
            <person name="Blankenburg K."/>
            <person name="Forbes L."/>
            <person name="Fu Q."/>
            <person name="Gubbala S."/>
            <person name="Hirani K."/>
            <person name="Jayaseelan J.C."/>
            <person name="Lara F."/>
            <person name="Munidasa M."/>
            <person name="Palculict T."/>
            <person name="Patil S."/>
            <person name="Pu L.-L."/>
            <person name="Saada N."/>
            <person name="Tang L."/>
            <person name="Weissenberger G."/>
            <person name="Zhu Y."/>
            <person name="Hemphill L."/>
            <person name="Shang Y."/>
            <person name="Youmans B."/>
            <person name="Ayvaz T."/>
            <person name="Ross M."/>
            <person name="Santibanez J."/>
            <person name="Aqrawi P."/>
            <person name="Gross S."/>
            <person name="Joshi V."/>
            <person name="Fowler G."/>
            <person name="Nazareth L."/>
            <person name="Reid J."/>
            <person name="Worley K."/>
            <person name="Petrosino J."/>
            <person name="Highlander S."/>
            <person name="Gibbs R."/>
        </authorList>
    </citation>
    <scope>NUCLEOTIDE SEQUENCE [LARGE SCALE GENOMIC DNA]</scope>
    <source>
        <strain evidence="2">ATCC 19414</strain>
    </source>
</reference>
<dbReference type="InterPro" id="IPR041685">
    <property type="entry name" value="AAA_GajA/Old/RecF-like"/>
</dbReference>
<proteinExistence type="predicted"/>
<dbReference type="EMBL" id="ACLK02000001">
    <property type="protein sequence ID" value="EFY09371.1"/>
    <property type="molecule type" value="Genomic_DNA"/>
</dbReference>
<dbReference type="PANTHER" id="PTHR43581:SF2">
    <property type="entry name" value="EXCINUCLEASE ATPASE SUBUNIT"/>
    <property type="match status" value="1"/>
</dbReference>